<name>A0AAD8PL47_9PEZI</name>
<protein>
    <submittedName>
        <fullName evidence="1">Uncharacterized protein</fullName>
    </submittedName>
</protein>
<reference evidence="1" key="1">
    <citation type="submission" date="2021-06" db="EMBL/GenBank/DDBJ databases">
        <title>Comparative genomics, transcriptomics and evolutionary studies reveal genomic signatures of adaptation to plant cell wall in hemibiotrophic fungi.</title>
        <authorList>
            <consortium name="DOE Joint Genome Institute"/>
            <person name="Baroncelli R."/>
            <person name="Diaz J.F."/>
            <person name="Benocci T."/>
            <person name="Peng M."/>
            <person name="Battaglia E."/>
            <person name="Haridas S."/>
            <person name="Andreopoulos W."/>
            <person name="Labutti K."/>
            <person name="Pangilinan J."/>
            <person name="Floch G.L."/>
            <person name="Makela M.R."/>
            <person name="Henrissat B."/>
            <person name="Grigoriev I.V."/>
            <person name="Crouch J.A."/>
            <person name="De Vries R.P."/>
            <person name="Sukno S.A."/>
            <person name="Thon M.R."/>
        </authorList>
    </citation>
    <scope>NUCLEOTIDE SEQUENCE</scope>
    <source>
        <strain evidence="1">CBS 125086</strain>
    </source>
</reference>
<dbReference type="Proteomes" id="UP001230504">
    <property type="component" value="Unassembled WGS sequence"/>
</dbReference>
<dbReference type="GeneID" id="85449409"/>
<sequence>MPSSRRFTLQSWNIKEYHPLETDTWVPWRCRGKGSRYAVDELSDSFGNIPDARRWWDVVQNHIATQKICTCHCRSKAFLHFGNKSYI</sequence>
<evidence type="ECO:0000313" key="1">
    <source>
        <dbReference type="EMBL" id="KAK1569485.1"/>
    </source>
</evidence>
<dbReference type="EMBL" id="JAHLJV010000133">
    <property type="protein sequence ID" value="KAK1569485.1"/>
    <property type="molecule type" value="Genomic_DNA"/>
</dbReference>
<evidence type="ECO:0000313" key="2">
    <source>
        <dbReference type="Proteomes" id="UP001230504"/>
    </source>
</evidence>
<keyword evidence="2" id="KW-1185">Reference proteome</keyword>
<proteinExistence type="predicted"/>
<gene>
    <name evidence="1" type="ORF">LY79DRAFT_85852</name>
</gene>
<organism evidence="1 2">
    <name type="scientific">Colletotrichum navitas</name>
    <dbReference type="NCBI Taxonomy" id="681940"/>
    <lineage>
        <taxon>Eukaryota</taxon>
        <taxon>Fungi</taxon>
        <taxon>Dikarya</taxon>
        <taxon>Ascomycota</taxon>
        <taxon>Pezizomycotina</taxon>
        <taxon>Sordariomycetes</taxon>
        <taxon>Hypocreomycetidae</taxon>
        <taxon>Glomerellales</taxon>
        <taxon>Glomerellaceae</taxon>
        <taxon>Colletotrichum</taxon>
        <taxon>Colletotrichum graminicola species complex</taxon>
    </lineage>
</organism>
<comment type="caution">
    <text evidence="1">The sequence shown here is derived from an EMBL/GenBank/DDBJ whole genome shotgun (WGS) entry which is preliminary data.</text>
</comment>
<accession>A0AAD8PL47</accession>
<dbReference type="RefSeq" id="XP_060407724.1">
    <property type="nucleotide sequence ID" value="XM_060565169.1"/>
</dbReference>
<dbReference type="AlphaFoldDB" id="A0AAD8PL47"/>